<gene>
    <name evidence="1" type="ORF">EAI_17442</name>
</gene>
<name>E2C092_HARSA</name>
<sequence length="256" mass="28509">MTDANLFTYSALLDVTMLSNNANYTYLEFDETYRKQLQIAGGIAAHGAQQTEKTFGDKRKLVNRYSLVRSHYTVLLARFTSVRYILVLKLYLELVICIILSRKANITAPRYTRISKLLAEPSPCPKRDMFPPTIKIWLTPKLTIKYSEIICIGISADIRRRISLLELEFAAAESTENRISLALTSCYYEIGHNGATGGISRITCETRTGDLLETALPTAGTEACCTRCLQKPVSIALGDGAHSSSVPMHKPRIPVK</sequence>
<dbReference type="AlphaFoldDB" id="E2C092"/>
<proteinExistence type="predicted"/>
<organism evidence="2">
    <name type="scientific">Harpegnathos saltator</name>
    <name type="common">Jerdon's jumping ant</name>
    <dbReference type="NCBI Taxonomy" id="610380"/>
    <lineage>
        <taxon>Eukaryota</taxon>
        <taxon>Metazoa</taxon>
        <taxon>Ecdysozoa</taxon>
        <taxon>Arthropoda</taxon>
        <taxon>Hexapoda</taxon>
        <taxon>Insecta</taxon>
        <taxon>Pterygota</taxon>
        <taxon>Neoptera</taxon>
        <taxon>Endopterygota</taxon>
        <taxon>Hymenoptera</taxon>
        <taxon>Apocrita</taxon>
        <taxon>Aculeata</taxon>
        <taxon>Formicoidea</taxon>
        <taxon>Formicidae</taxon>
        <taxon>Ponerinae</taxon>
        <taxon>Ponerini</taxon>
        <taxon>Harpegnathos</taxon>
    </lineage>
</organism>
<evidence type="ECO:0000313" key="1">
    <source>
        <dbReference type="EMBL" id="EFN78644.1"/>
    </source>
</evidence>
<dbReference type="EMBL" id="GL451753">
    <property type="protein sequence ID" value="EFN78644.1"/>
    <property type="molecule type" value="Genomic_DNA"/>
</dbReference>
<protein>
    <submittedName>
        <fullName evidence="1">Uncharacterized protein</fullName>
    </submittedName>
</protein>
<evidence type="ECO:0000313" key="2">
    <source>
        <dbReference type="Proteomes" id="UP000008237"/>
    </source>
</evidence>
<dbReference type="Proteomes" id="UP000008237">
    <property type="component" value="Unassembled WGS sequence"/>
</dbReference>
<keyword evidence="2" id="KW-1185">Reference proteome</keyword>
<accession>E2C092</accession>
<reference evidence="1 2" key="1">
    <citation type="journal article" date="2010" name="Science">
        <title>Genomic comparison of the ants Camponotus floridanus and Harpegnathos saltator.</title>
        <authorList>
            <person name="Bonasio R."/>
            <person name="Zhang G."/>
            <person name="Ye C."/>
            <person name="Mutti N.S."/>
            <person name="Fang X."/>
            <person name="Qin N."/>
            <person name="Donahue G."/>
            <person name="Yang P."/>
            <person name="Li Q."/>
            <person name="Li C."/>
            <person name="Zhang P."/>
            <person name="Huang Z."/>
            <person name="Berger S.L."/>
            <person name="Reinberg D."/>
            <person name="Wang J."/>
            <person name="Liebig J."/>
        </authorList>
    </citation>
    <scope>NUCLEOTIDE SEQUENCE [LARGE SCALE GENOMIC DNA]</scope>
    <source>
        <strain evidence="1 2">R22 G/1</strain>
    </source>
</reference>
<dbReference type="InParanoid" id="E2C092"/>